<proteinExistence type="predicted"/>
<sequence>MFKGYNVGLIHYSILKPQVLKITIEVLTSLVICKSYFQGRQGFDSLTSRQTGAQPDIRLPDLTSGRRSA</sequence>
<gene>
    <name evidence="2" type="ORF">SAMN04488519_108167</name>
</gene>
<name>A0A1I5I9G8_9BACT</name>
<evidence type="ECO:0000313" key="3">
    <source>
        <dbReference type="Proteomes" id="UP000199564"/>
    </source>
</evidence>
<evidence type="ECO:0000256" key="1">
    <source>
        <dbReference type="SAM" id="MobiDB-lite"/>
    </source>
</evidence>
<accession>A0A1I5I9G8</accession>
<keyword evidence="3" id="KW-1185">Reference proteome</keyword>
<protein>
    <submittedName>
        <fullName evidence="2">Uncharacterized protein</fullName>
    </submittedName>
</protein>
<dbReference type="Proteomes" id="UP000199564">
    <property type="component" value="Unassembled WGS sequence"/>
</dbReference>
<organism evidence="2 3">
    <name type="scientific">Algoriphagus ornithinivorans</name>
    <dbReference type="NCBI Taxonomy" id="226506"/>
    <lineage>
        <taxon>Bacteria</taxon>
        <taxon>Pseudomonadati</taxon>
        <taxon>Bacteroidota</taxon>
        <taxon>Cytophagia</taxon>
        <taxon>Cytophagales</taxon>
        <taxon>Cyclobacteriaceae</taxon>
        <taxon>Algoriphagus</taxon>
    </lineage>
</organism>
<evidence type="ECO:0000313" key="2">
    <source>
        <dbReference type="EMBL" id="SFO57227.1"/>
    </source>
</evidence>
<dbReference type="AlphaFoldDB" id="A0A1I5I9G8"/>
<reference evidence="3" key="1">
    <citation type="submission" date="2016-10" db="EMBL/GenBank/DDBJ databases">
        <authorList>
            <person name="Varghese N."/>
            <person name="Submissions S."/>
        </authorList>
    </citation>
    <scope>NUCLEOTIDE SEQUENCE [LARGE SCALE GENOMIC DNA]</scope>
    <source>
        <strain evidence="3">DSM 15282</strain>
    </source>
</reference>
<feature type="region of interest" description="Disordered" evidence="1">
    <location>
        <begin position="46"/>
        <end position="69"/>
    </location>
</feature>
<dbReference type="EMBL" id="FOVW01000008">
    <property type="protein sequence ID" value="SFO57227.1"/>
    <property type="molecule type" value="Genomic_DNA"/>
</dbReference>